<dbReference type="EMBL" id="SIHI01000001">
    <property type="protein sequence ID" value="TWT57646.1"/>
    <property type="molecule type" value="Genomic_DNA"/>
</dbReference>
<evidence type="ECO:0000313" key="2">
    <source>
        <dbReference type="EMBL" id="TWT57646.1"/>
    </source>
</evidence>
<dbReference type="PANTHER" id="PTHR34512">
    <property type="entry name" value="CELL SURFACE PROTEIN"/>
    <property type="match status" value="1"/>
</dbReference>
<proteinExistence type="predicted"/>
<protein>
    <submittedName>
        <fullName evidence="2">Outer membrane biogenesis protein BamB</fullName>
    </submittedName>
</protein>
<dbReference type="InterPro" id="IPR011047">
    <property type="entry name" value="Quinoprotein_ADH-like_sf"/>
</dbReference>
<dbReference type="InterPro" id="IPR018391">
    <property type="entry name" value="PQQ_b-propeller_rpt"/>
</dbReference>
<gene>
    <name evidence="2" type="ORF">KOR42_10080</name>
</gene>
<reference evidence="2 3" key="1">
    <citation type="submission" date="2019-02" db="EMBL/GenBank/DDBJ databases">
        <title>Deep-cultivation of Planctomycetes and their phenomic and genomic characterization uncovers novel biology.</title>
        <authorList>
            <person name="Wiegand S."/>
            <person name="Jogler M."/>
            <person name="Boedeker C."/>
            <person name="Pinto D."/>
            <person name="Vollmers J."/>
            <person name="Rivas-Marin E."/>
            <person name="Kohn T."/>
            <person name="Peeters S.H."/>
            <person name="Heuer A."/>
            <person name="Rast P."/>
            <person name="Oberbeckmann S."/>
            <person name="Bunk B."/>
            <person name="Jeske O."/>
            <person name="Meyerdierks A."/>
            <person name="Storesund J.E."/>
            <person name="Kallscheuer N."/>
            <person name="Luecker S."/>
            <person name="Lage O.M."/>
            <person name="Pohl T."/>
            <person name="Merkel B.J."/>
            <person name="Hornburger P."/>
            <person name="Mueller R.-W."/>
            <person name="Bruemmer F."/>
            <person name="Labrenz M."/>
            <person name="Spormann A.M."/>
            <person name="Op Den Camp H."/>
            <person name="Overmann J."/>
            <person name="Amann R."/>
            <person name="Jetten M.S.M."/>
            <person name="Mascher T."/>
            <person name="Medema M.H."/>
            <person name="Devos D.P."/>
            <person name="Kaster A.-K."/>
            <person name="Ovreas L."/>
            <person name="Rohde M."/>
            <person name="Galperin M.Y."/>
            <person name="Jogler C."/>
        </authorList>
    </citation>
    <scope>NUCLEOTIDE SEQUENCE [LARGE SCALE GENOMIC DNA]</scope>
    <source>
        <strain evidence="2 3">KOR42</strain>
    </source>
</reference>
<accession>A0A5C5X3V3</accession>
<feature type="domain" description="Pyrrolo-quinoline quinone repeat" evidence="1">
    <location>
        <begin position="60"/>
        <end position="181"/>
    </location>
</feature>
<organism evidence="2 3">
    <name type="scientific">Thalassoglobus neptunius</name>
    <dbReference type="NCBI Taxonomy" id="1938619"/>
    <lineage>
        <taxon>Bacteria</taxon>
        <taxon>Pseudomonadati</taxon>
        <taxon>Planctomycetota</taxon>
        <taxon>Planctomycetia</taxon>
        <taxon>Planctomycetales</taxon>
        <taxon>Planctomycetaceae</taxon>
        <taxon>Thalassoglobus</taxon>
    </lineage>
</organism>
<dbReference type="SUPFAM" id="SSF50998">
    <property type="entry name" value="Quinoprotein alcohol dehydrogenase-like"/>
    <property type="match status" value="1"/>
</dbReference>
<comment type="caution">
    <text evidence="2">The sequence shown here is derived from an EMBL/GenBank/DDBJ whole genome shotgun (WGS) entry which is preliminary data.</text>
</comment>
<sequence length="425" mass="46784">MKMVEGHFMRIPFSVGVVVLALIVLPVRGEDWNEFRGPTGQGEVSGVSLPVEWNDSESDSENILWKQQLDGLAWSSPIVVDGKIFMTCASEESEDSLSLQLIALDAETGDEFWRRELWTHSDDVQVHKKNSHASPTPICDGEHLYAHFGPQGTACVTLDGEIVWKQKLEYKPVHGNGGSPALAEGVLVICCDGGDRQFVVGLDRASGDIRWRTERETDPKKGFSFSTPLVIEVNGQQQAVCPGSDAVFVYDPQTGEEIWRVDYPGGYSVTPRPVYGNGLVYVCTGFNKPQLLAIDPTGTGNVTETHLRWSADRAIPHSPSPVFFEDSVYVVSDKGIATCFDAESGEVVWQERLGGNFSASPIVSDRKLYFQDETGTGIVLKASREFEELSRNNIGSGERTFASYAVDGDSILLRSESHLYRIGRN</sequence>
<dbReference type="PANTHER" id="PTHR34512:SF30">
    <property type="entry name" value="OUTER MEMBRANE PROTEIN ASSEMBLY FACTOR BAMB"/>
    <property type="match status" value="1"/>
</dbReference>
<dbReference type="InterPro" id="IPR002372">
    <property type="entry name" value="PQQ_rpt_dom"/>
</dbReference>
<evidence type="ECO:0000313" key="3">
    <source>
        <dbReference type="Proteomes" id="UP000317243"/>
    </source>
</evidence>
<dbReference type="AlphaFoldDB" id="A0A5C5X3V3"/>
<name>A0A5C5X3V3_9PLAN</name>
<dbReference type="Proteomes" id="UP000317243">
    <property type="component" value="Unassembled WGS sequence"/>
</dbReference>
<evidence type="ECO:0000259" key="1">
    <source>
        <dbReference type="Pfam" id="PF13360"/>
    </source>
</evidence>
<dbReference type="Gene3D" id="2.40.10.480">
    <property type="match status" value="1"/>
</dbReference>
<dbReference type="InterPro" id="IPR015943">
    <property type="entry name" value="WD40/YVTN_repeat-like_dom_sf"/>
</dbReference>
<dbReference type="Gene3D" id="2.130.10.10">
    <property type="entry name" value="YVTN repeat-like/Quinoprotein amine dehydrogenase"/>
    <property type="match status" value="1"/>
</dbReference>
<feature type="domain" description="Pyrrolo-quinoline quinone repeat" evidence="1">
    <location>
        <begin position="308"/>
        <end position="410"/>
    </location>
</feature>
<dbReference type="Pfam" id="PF13360">
    <property type="entry name" value="PQQ_2"/>
    <property type="match status" value="2"/>
</dbReference>
<keyword evidence="3" id="KW-1185">Reference proteome</keyword>
<dbReference type="SMART" id="SM00564">
    <property type="entry name" value="PQQ"/>
    <property type="match status" value="5"/>
</dbReference>